<dbReference type="Proteomes" id="UP000468581">
    <property type="component" value="Unassembled WGS sequence"/>
</dbReference>
<gene>
    <name evidence="9" type="ORF">GWK08_09125</name>
</gene>
<dbReference type="SUPFAM" id="SSF88946">
    <property type="entry name" value="Sigma2 domain of RNA polymerase sigma factors"/>
    <property type="match status" value="1"/>
</dbReference>
<evidence type="ECO:0000256" key="3">
    <source>
        <dbReference type="ARBA" id="ARBA00023082"/>
    </source>
</evidence>
<dbReference type="GO" id="GO:0016987">
    <property type="term" value="F:sigma factor activity"/>
    <property type="evidence" value="ECO:0007669"/>
    <property type="project" value="UniProtKB-KW"/>
</dbReference>
<evidence type="ECO:0000256" key="1">
    <source>
        <dbReference type="ARBA" id="ARBA00010641"/>
    </source>
</evidence>
<feature type="domain" description="RNA polymerase sigma factor 70 region 4 type 2" evidence="8">
    <location>
        <begin position="105"/>
        <end position="155"/>
    </location>
</feature>
<evidence type="ECO:0000256" key="6">
    <source>
        <dbReference type="RuleBase" id="RU000716"/>
    </source>
</evidence>
<evidence type="ECO:0000259" key="8">
    <source>
        <dbReference type="Pfam" id="PF08281"/>
    </source>
</evidence>
<evidence type="ECO:0000256" key="4">
    <source>
        <dbReference type="ARBA" id="ARBA00023125"/>
    </source>
</evidence>
<dbReference type="InterPro" id="IPR013325">
    <property type="entry name" value="RNA_pol_sigma_r2"/>
</dbReference>
<keyword evidence="5 6" id="KW-0804">Transcription</keyword>
<dbReference type="Pfam" id="PF08281">
    <property type="entry name" value="Sigma70_r4_2"/>
    <property type="match status" value="1"/>
</dbReference>
<name>A0A6P0UKV4_9FLAO</name>
<keyword evidence="2 6" id="KW-0805">Transcription regulation</keyword>
<evidence type="ECO:0000313" key="9">
    <source>
        <dbReference type="EMBL" id="NER13597.1"/>
    </source>
</evidence>
<dbReference type="PROSITE" id="PS01063">
    <property type="entry name" value="SIGMA70_ECF"/>
    <property type="match status" value="1"/>
</dbReference>
<dbReference type="InterPro" id="IPR013324">
    <property type="entry name" value="RNA_pol_sigma_r3/r4-like"/>
</dbReference>
<dbReference type="InterPro" id="IPR014284">
    <property type="entry name" value="RNA_pol_sigma-70_dom"/>
</dbReference>
<accession>A0A6P0UKV4</accession>
<dbReference type="InterPro" id="IPR036388">
    <property type="entry name" value="WH-like_DNA-bd_sf"/>
</dbReference>
<dbReference type="Gene3D" id="1.10.1740.10">
    <property type="match status" value="1"/>
</dbReference>
<dbReference type="PANTHER" id="PTHR43133:SF51">
    <property type="entry name" value="RNA POLYMERASE SIGMA FACTOR"/>
    <property type="match status" value="1"/>
</dbReference>
<comment type="similarity">
    <text evidence="1 6">Belongs to the sigma-70 factor family. ECF subfamily.</text>
</comment>
<keyword evidence="4 6" id="KW-0238">DNA-binding</keyword>
<evidence type="ECO:0000256" key="5">
    <source>
        <dbReference type="ARBA" id="ARBA00023163"/>
    </source>
</evidence>
<dbReference type="InterPro" id="IPR007627">
    <property type="entry name" value="RNA_pol_sigma70_r2"/>
</dbReference>
<evidence type="ECO:0000259" key="7">
    <source>
        <dbReference type="Pfam" id="PF04542"/>
    </source>
</evidence>
<keyword evidence="10" id="KW-1185">Reference proteome</keyword>
<dbReference type="Pfam" id="PF04542">
    <property type="entry name" value="Sigma70_r2"/>
    <property type="match status" value="1"/>
</dbReference>
<evidence type="ECO:0000256" key="2">
    <source>
        <dbReference type="ARBA" id="ARBA00023015"/>
    </source>
</evidence>
<proteinExistence type="inferred from homology"/>
<dbReference type="Gene3D" id="1.10.10.10">
    <property type="entry name" value="Winged helix-like DNA-binding domain superfamily/Winged helix DNA-binding domain"/>
    <property type="match status" value="1"/>
</dbReference>
<sequence length="172" mass="20358">MHAFRLLVEKYKDISLSLACSILKDRDKAEDVLQDAFVKVYRKLNSFRGTSAFATWLYRIVVNTAYNALKKEKRQAFIRETEVDLPETKEPEKYEDLKREEQQKYINMAMDKLKADEALVLRLYYLCDLNSKEIRKITGFSNSKIKVDLHRGRNNLYRQLERILGTEIKDLL</sequence>
<dbReference type="EMBL" id="JAABOO010000002">
    <property type="protein sequence ID" value="NER13597.1"/>
    <property type="molecule type" value="Genomic_DNA"/>
</dbReference>
<dbReference type="InterPro" id="IPR000838">
    <property type="entry name" value="RNA_pol_sigma70_ECF_CS"/>
</dbReference>
<dbReference type="InterPro" id="IPR013249">
    <property type="entry name" value="RNA_pol_sigma70_r4_t2"/>
</dbReference>
<dbReference type="PANTHER" id="PTHR43133">
    <property type="entry name" value="RNA POLYMERASE ECF-TYPE SIGMA FACTO"/>
    <property type="match status" value="1"/>
</dbReference>
<comment type="caution">
    <text evidence="9">The sequence shown here is derived from an EMBL/GenBank/DDBJ whole genome shotgun (WGS) entry which is preliminary data.</text>
</comment>
<organism evidence="9 10">
    <name type="scientific">Leptobacterium flavescens</name>
    <dbReference type="NCBI Taxonomy" id="472055"/>
    <lineage>
        <taxon>Bacteria</taxon>
        <taxon>Pseudomonadati</taxon>
        <taxon>Bacteroidota</taxon>
        <taxon>Flavobacteriia</taxon>
        <taxon>Flavobacteriales</taxon>
        <taxon>Flavobacteriaceae</taxon>
        <taxon>Leptobacterium</taxon>
    </lineage>
</organism>
<dbReference type="NCBIfam" id="TIGR02937">
    <property type="entry name" value="sigma70-ECF"/>
    <property type="match status" value="1"/>
</dbReference>
<protein>
    <recommendedName>
        <fullName evidence="6">RNA polymerase sigma factor</fullName>
    </recommendedName>
</protein>
<dbReference type="InterPro" id="IPR039425">
    <property type="entry name" value="RNA_pol_sigma-70-like"/>
</dbReference>
<dbReference type="AlphaFoldDB" id="A0A6P0UKV4"/>
<reference evidence="9 10" key="1">
    <citation type="submission" date="2020-01" db="EMBL/GenBank/DDBJ databases">
        <title>Leptobacterium flavescens.</title>
        <authorList>
            <person name="Wang G."/>
        </authorList>
    </citation>
    <scope>NUCLEOTIDE SEQUENCE [LARGE SCALE GENOMIC DNA]</scope>
    <source>
        <strain evidence="9 10">KCTC 22160</strain>
    </source>
</reference>
<dbReference type="GO" id="GO:0003677">
    <property type="term" value="F:DNA binding"/>
    <property type="evidence" value="ECO:0007669"/>
    <property type="project" value="UniProtKB-KW"/>
</dbReference>
<keyword evidence="3 6" id="KW-0731">Sigma factor</keyword>
<evidence type="ECO:0000313" key="10">
    <source>
        <dbReference type="Proteomes" id="UP000468581"/>
    </source>
</evidence>
<dbReference type="SUPFAM" id="SSF88659">
    <property type="entry name" value="Sigma3 and sigma4 domains of RNA polymerase sigma factors"/>
    <property type="match status" value="1"/>
</dbReference>
<dbReference type="GO" id="GO:0006352">
    <property type="term" value="P:DNA-templated transcription initiation"/>
    <property type="evidence" value="ECO:0007669"/>
    <property type="project" value="InterPro"/>
</dbReference>
<feature type="domain" description="RNA polymerase sigma-70 region 2" evidence="7">
    <location>
        <begin position="7"/>
        <end position="74"/>
    </location>
</feature>